<dbReference type="SUPFAM" id="SSF53448">
    <property type="entry name" value="Nucleotide-diphospho-sugar transferases"/>
    <property type="match status" value="1"/>
</dbReference>
<gene>
    <name evidence="3" type="primary">mobA_2</name>
    <name evidence="3" type="ORF">VMF7928_02810</name>
</gene>
<dbReference type="Proteomes" id="UP000838748">
    <property type="component" value="Unassembled WGS sequence"/>
</dbReference>
<organism evidence="3 4">
    <name type="scientific">Vibrio marisflavi CECT 7928</name>
    <dbReference type="NCBI Taxonomy" id="634439"/>
    <lineage>
        <taxon>Bacteria</taxon>
        <taxon>Pseudomonadati</taxon>
        <taxon>Pseudomonadota</taxon>
        <taxon>Gammaproteobacteria</taxon>
        <taxon>Vibrionales</taxon>
        <taxon>Vibrionaceae</taxon>
        <taxon>Vibrio</taxon>
    </lineage>
</organism>
<keyword evidence="3" id="KW-0548">Nucleotidyltransferase</keyword>
<sequence>MVEFCALLLAAGDSKRFGVDKRFVGTPPLLEQTLQSLYGLYTQIIVVHKHDDDMSSISFDSDCVTLLPHDKREDDSLGASIAVGLNHILQSELTPSFCAIFLADMPYINYSTIIELHNQCDKRCILRPVFEKTHGHPVIFSRHFFTILSQLKACTGARNVIEQNIEHYLEVPVSDNGVIIDVDTLEAAKKLGLVAN</sequence>
<keyword evidence="4" id="KW-1185">Reference proteome</keyword>
<dbReference type="EMBL" id="CAKLDM010000002">
    <property type="protein sequence ID" value="CAH0540365.1"/>
    <property type="molecule type" value="Genomic_DNA"/>
</dbReference>
<feature type="domain" description="MobA-like NTP transferase" evidence="2">
    <location>
        <begin position="6"/>
        <end position="164"/>
    </location>
</feature>
<comment type="caution">
    <text evidence="3">The sequence shown here is derived from an EMBL/GenBank/DDBJ whole genome shotgun (WGS) entry which is preliminary data.</text>
</comment>
<evidence type="ECO:0000259" key="2">
    <source>
        <dbReference type="Pfam" id="PF12804"/>
    </source>
</evidence>
<name>A0ABN8E4N9_9VIBR</name>
<dbReference type="RefSeq" id="WP_237362345.1">
    <property type="nucleotide sequence ID" value="NZ_CAKLDM010000002.1"/>
</dbReference>
<keyword evidence="3" id="KW-0808">Transferase</keyword>
<evidence type="ECO:0000256" key="1">
    <source>
        <dbReference type="ARBA" id="ARBA00022842"/>
    </source>
</evidence>
<dbReference type="Pfam" id="PF12804">
    <property type="entry name" value="NTP_transf_3"/>
    <property type="match status" value="1"/>
</dbReference>
<dbReference type="GO" id="GO:0061603">
    <property type="term" value="F:molybdenum cofactor guanylyltransferase activity"/>
    <property type="evidence" value="ECO:0007669"/>
    <property type="project" value="UniProtKB-EC"/>
</dbReference>
<dbReference type="EC" id="2.7.7.77" evidence="3"/>
<dbReference type="PANTHER" id="PTHR43777">
    <property type="entry name" value="MOLYBDENUM COFACTOR CYTIDYLYLTRANSFERASE"/>
    <property type="match status" value="1"/>
</dbReference>
<dbReference type="CDD" id="cd04182">
    <property type="entry name" value="GT_2_like_f"/>
    <property type="match status" value="1"/>
</dbReference>
<dbReference type="Gene3D" id="3.90.550.10">
    <property type="entry name" value="Spore Coat Polysaccharide Biosynthesis Protein SpsA, Chain A"/>
    <property type="match status" value="1"/>
</dbReference>
<evidence type="ECO:0000313" key="4">
    <source>
        <dbReference type="Proteomes" id="UP000838748"/>
    </source>
</evidence>
<reference evidence="3" key="1">
    <citation type="submission" date="2021-11" db="EMBL/GenBank/DDBJ databases">
        <authorList>
            <person name="Rodrigo-Torres L."/>
            <person name="Arahal R. D."/>
            <person name="Lucena T."/>
        </authorList>
    </citation>
    <scope>NUCLEOTIDE SEQUENCE</scope>
    <source>
        <strain evidence="3">CECT 7928</strain>
    </source>
</reference>
<protein>
    <submittedName>
        <fullName evidence="3">Molybdenum cofactor guanylyltransferase</fullName>
        <ecNumber evidence="3">2.7.7.77</ecNumber>
    </submittedName>
</protein>
<dbReference type="InterPro" id="IPR025877">
    <property type="entry name" value="MobA-like_NTP_Trfase"/>
</dbReference>
<evidence type="ECO:0000313" key="3">
    <source>
        <dbReference type="EMBL" id="CAH0540365.1"/>
    </source>
</evidence>
<dbReference type="InterPro" id="IPR029044">
    <property type="entry name" value="Nucleotide-diphossugar_trans"/>
</dbReference>
<dbReference type="PANTHER" id="PTHR43777:SF1">
    <property type="entry name" value="MOLYBDENUM COFACTOR CYTIDYLYLTRANSFERASE"/>
    <property type="match status" value="1"/>
</dbReference>
<accession>A0ABN8E4N9</accession>
<proteinExistence type="predicted"/>
<keyword evidence="1" id="KW-0460">Magnesium</keyword>